<feature type="domain" description="NAD-dependent epimerase/dehydratase" evidence="1">
    <location>
        <begin position="5"/>
        <end position="203"/>
    </location>
</feature>
<dbReference type="Proteomes" id="UP000218796">
    <property type="component" value="Unassembled WGS sequence"/>
</dbReference>
<reference evidence="2 3" key="1">
    <citation type="submission" date="2017-08" db="EMBL/GenBank/DDBJ databases">
        <title>Draft Genome Sequence of Hafnia alvei CITHA-6 Isolated from Raw Bovine Milk.</title>
        <authorList>
            <person name="Culligan E.P."/>
            <person name="Mcsweeney A."/>
            <person name="O'Doherty C."/>
            <person name="Gleeson E."/>
            <person name="O'Riordan D."/>
            <person name="Sleator R.D."/>
        </authorList>
    </citation>
    <scope>NUCLEOTIDE SEQUENCE [LARGE SCALE GENOMIC DNA]</scope>
    <source>
        <strain evidence="2 3">CITHA-6</strain>
    </source>
</reference>
<protein>
    <submittedName>
        <fullName evidence="2">Short-chain dehydrogenase</fullName>
    </submittedName>
</protein>
<evidence type="ECO:0000313" key="2">
    <source>
        <dbReference type="EMBL" id="PAV95406.1"/>
    </source>
</evidence>
<dbReference type="GO" id="GO:0044877">
    <property type="term" value="F:protein-containing complex binding"/>
    <property type="evidence" value="ECO:0007669"/>
    <property type="project" value="TreeGrafter"/>
</dbReference>
<dbReference type="OrthoDB" id="9778052at2"/>
<accession>A0A2A2MAX1</accession>
<sequence length="304" mass="33555">MNKIVAVTGGTGFIGQHIVNNLLSHGFNVRALTRSARNDTRTNISWVRGSLEDSYSLAELVDSANFIVHCAGQVRGHNEDVFTQCNVTGSLRLMQAAKESGVCERFLFMSSLAARHPELSWYANSKRVAEQQLTNMASGISLGIFRPTAVYGPGDKELKPLFSGMLRGVLLRFGALETRLSLLHVSDLAEAVSQWLMAEQPQAHSYELCDGVSEGYDWRRIQEIGATVRNGSVRLVGIPLPLLKLVADISTLTGFLAGKEPMLTRCKIRELTHVDWSASNKHLSENINWFPKISLENALRSGLF</sequence>
<dbReference type="PANTHER" id="PTHR12126">
    <property type="entry name" value="NADH-UBIQUINONE OXIDOREDUCTASE 39 KDA SUBUNIT-RELATED"/>
    <property type="match status" value="1"/>
</dbReference>
<dbReference type="InterPro" id="IPR036291">
    <property type="entry name" value="NAD(P)-bd_dom_sf"/>
</dbReference>
<dbReference type="PANTHER" id="PTHR12126:SF11">
    <property type="entry name" value="NADH DEHYDROGENASE [UBIQUINONE] 1 ALPHA SUBCOMPLEX SUBUNIT 9, MITOCHONDRIAL"/>
    <property type="match status" value="1"/>
</dbReference>
<dbReference type="InterPro" id="IPR051207">
    <property type="entry name" value="ComplexI_NDUFA9_subunit"/>
</dbReference>
<organism evidence="2 3">
    <name type="scientific">Hafnia paralvei</name>
    <dbReference type="NCBI Taxonomy" id="546367"/>
    <lineage>
        <taxon>Bacteria</taxon>
        <taxon>Pseudomonadati</taxon>
        <taxon>Pseudomonadota</taxon>
        <taxon>Gammaproteobacteria</taxon>
        <taxon>Enterobacterales</taxon>
        <taxon>Hafniaceae</taxon>
        <taxon>Hafnia</taxon>
    </lineage>
</organism>
<dbReference type="SUPFAM" id="SSF51735">
    <property type="entry name" value="NAD(P)-binding Rossmann-fold domains"/>
    <property type="match status" value="1"/>
</dbReference>
<dbReference type="Gene3D" id="3.40.50.720">
    <property type="entry name" value="NAD(P)-binding Rossmann-like Domain"/>
    <property type="match status" value="1"/>
</dbReference>
<dbReference type="RefSeq" id="WP_095661650.1">
    <property type="nucleotide sequence ID" value="NZ_CAUFSP010000009.1"/>
</dbReference>
<evidence type="ECO:0000259" key="1">
    <source>
        <dbReference type="Pfam" id="PF01370"/>
    </source>
</evidence>
<keyword evidence="3" id="KW-1185">Reference proteome</keyword>
<proteinExistence type="predicted"/>
<gene>
    <name evidence="2" type="ORF">CJD50_15925</name>
</gene>
<evidence type="ECO:0000313" key="3">
    <source>
        <dbReference type="Proteomes" id="UP000218796"/>
    </source>
</evidence>
<name>A0A2A2MAX1_9GAMM</name>
<dbReference type="Pfam" id="PF01370">
    <property type="entry name" value="Epimerase"/>
    <property type="match status" value="1"/>
</dbReference>
<comment type="caution">
    <text evidence="2">The sequence shown here is derived from an EMBL/GenBank/DDBJ whole genome shotgun (WGS) entry which is preliminary data.</text>
</comment>
<dbReference type="EMBL" id="NQMS01000007">
    <property type="protein sequence ID" value="PAV95406.1"/>
    <property type="molecule type" value="Genomic_DNA"/>
</dbReference>
<dbReference type="AlphaFoldDB" id="A0A2A2MAX1"/>
<dbReference type="InterPro" id="IPR001509">
    <property type="entry name" value="Epimerase_deHydtase"/>
</dbReference>